<dbReference type="GeneID" id="9617692"/>
<proteinExistence type="predicted"/>
<reference evidence="2 3" key="1">
    <citation type="journal article" date="2010" name="Science">
        <title>Genomic analysis of organismal complexity in the multicellular green alga Volvox carteri.</title>
        <authorList>
            <person name="Prochnik S.E."/>
            <person name="Umen J."/>
            <person name="Nedelcu A.M."/>
            <person name="Hallmann A."/>
            <person name="Miller S.M."/>
            <person name="Nishii I."/>
            <person name="Ferris P."/>
            <person name="Kuo A."/>
            <person name="Mitros T."/>
            <person name="Fritz-Laylin L.K."/>
            <person name="Hellsten U."/>
            <person name="Chapman J."/>
            <person name="Simakov O."/>
            <person name="Rensing S.A."/>
            <person name="Terry A."/>
            <person name="Pangilinan J."/>
            <person name="Kapitonov V."/>
            <person name="Jurka J."/>
            <person name="Salamov A."/>
            <person name="Shapiro H."/>
            <person name="Schmutz J."/>
            <person name="Grimwood J."/>
            <person name="Lindquist E."/>
            <person name="Lucas S."/>
            <person name="Grigoriev I.V."/>
            <person name="Schmitt R."/>
            <person name="Kirk D."/>
            <person name="Rokhsar D.S."/>
        </authorList>
    </citation>
    <scope>NUCLEOTIDE SEQUENCE [LARGE SCALE GENOMIC DNA]</scope>
    <source>
        <strain evidence="3">f. Nagariensis / Eve</strain>
    </source>
</reference>
<sequence length="622" mass="66667">MYGITDASTAGNTVQICPWLGNTAAQKTANRKPQDKIKQKTPPGQGLYIGNSTTHSKTEAREDLPTPDTAPQKTLLAKDTHAASKSRDTRRTTGLRRHTTKAETRLHKEDKHKASTHTLVVLEGQLFNYHKQRTPPAGGHHYLTDASEILSANGIRLRSRLHRRWPVILHVLSYSRLMRRDPRTTALPMRFLPVPYTGRSTSAAAVTAADLLSSRWGTRGHHTSGSSTDRYRHLLAGEDARTAMHATTIMVCSFSLSAEDGATWSAVHQPEDWRHHGLVSPERIPSDGSEPTKLHPDTDGRSSSTCTTTTTTTTTSTSSWKQVPAHVMKRVIRAARSGYLLRNLLATKLSRGQSGISKCTSAAQTTVDLLDLSDLEGELTVGGDDPVAIIRAASTTKGRRQDLPQLYEPAETDIGAARKCETARVGAAKATKVAVGKKGKMPPPATMLLSSPKSTGQFPSLATIHEEQRSRPRNEGAKTGSGWLSWSRKCDMSWLYAPCSGGCGSGGGTGSYSDIRNSTSKVNSPVGVQGLSLAADCKPPINPSTTTTTAAAAAATCSGVMFNTSSAALEFSVRSAAHSFSTMPLSFDHQAGVSRITKPSGPEVRPIGVVCGCYSGLQTPEE</sequence>
<dbReference type="RefSeq" id="XP_002950573.1">
    <property type="nucleotide sequence ID" value="XM_002950527.1"/>
</dbReference>
<evidence type="ECO:0000313" key="3">
    <source>
        <dbReference type="Proteomes" id="UP000001058"/>
    </source>
</evidence>
<name>D8TW67_VOLCA</name>
<evidence type="ECO:0000313" key="2">
    <source>
        <dbReference type="EMBL" id="EFJ48319.1"/>
    </source>
</evidence>
<evidence type="ECO:0000256" key="1">
    <source>
        <dbReference type="SAM" id="MobiDB-lite"/>
    </source>
</evidence>
<dbReference type="EMBL" id="GL378340">
    <property type="protein sequence ID" value="EFJ48319.1"/>
    <property type="molecule type" value="Genomic_DNA"/>
</dbReference>
<feature type="compositionally biased region" description="Basic and acidic residues" evidence="1">
    <location>
        <begin position="76"/>
        <end position="91"/>
    </location>
</feature>
<dbReference type="KEGG" id="vcn:VOLCADRAFT_91103"/>
<dbReference type="Proteomes" id="UP000001058">
    <property type="component" value="Unassembled WGS sequence"/>
</dbReference>
<organism evidence="3">
    <name type="scientific">Volvox carteri f. nagariensis</name>
    <dbReference type="NCBI Taxonomy" id="3068"/>
    <lineage>
        <taxon>Eukaryota</taxon>
        <taxon>Viridiplantae</taxon>
        <taxon>Chlorophyta</taxon>
        <taxon>core chlorophytes</taxon>
        <taxon>Chlorophyceae</taxon>
        <taxon>CS clade</taxon>
        <taxon>Chlamydomonadales</taxon>
        <taxon>Volvocaceae</taxon>
        <taxon>Volvox</taxon>
    </lineage>
</organism>
<feature type="compositionally biased region" description="Low complexity" evidence="1">
    <location>
        <begin position="302"/>
        <end position="317"/>
    </location>
</feature>
<feature type="region of interest" description="Disordered" evidence="1">
    <location>
        <begin position="436"/>
        <end position="456"/>
    </location>
</feature>
<accession>D8TW67</accession>
<feature type="region of interest" description="Disordered" evidence="1">
    <location>
        <begin position="277"/>
        <end position="317"/>
    </location>
</feature>
<feature type="compositionally biased region" description="Basic and acidic residues" evidence="1">
    <location>
        <begin position="100"/>
        <end position="113"/>
    </location>
</feature>
<keyword evidence="3" id="KW-1185">Reference proteome</keyword>
<dbReference type="AlphaFoldDB" id="D8TW67"/>
<feature type="region of interest" description="Disordered" evidence="1">
    <location>
        <begin position="25"/>
        <end position="113"/>
    </location>
</feature>
<feature type="compositionally biased region" description="Basic and acidic residues" evidence="1">
    <location>
        <begin position="290"/>
        <end position="300"/>
    </location>
</feature>
<dbReference type="InParanoid" id="D8TW67"/>
<protein>
    <submittedName>
        <fullName evidence="2">Uncharacterized protein</fullName>
    </submittedName>
</protein>
<gene>
    <name evidence="2" type="ORF">VOLCADRAFT_91103</name>
</gene>